<evidence type="ECO:0000313" key="3">
    <source>
        <dbReference type="EMBL" id="WOQ68766.1"/>
    </source>
</evidence>
<gene>
    <name evidence="3" type="ORF">RYJ27_08585</name>
</gene>
<reference evidence="3 4" key="1">
    <citation type="submission" date="2023-10" db="EMBL/GenBank/DDBJ databases">
        <title>Y20.</title>
        <authorList>
            <person name="Zhang G."/>
            <person name="Ding Y."/>
        </authorList>
    </citation>
    <scope>NUCLEOTIDE SEQUENCE [LARGE SCALE GENOMIC DNA]</scope>
    <source>
        <strain evidence="3 4">Y20</strain>
    </source>
</reference>
<evidence type="ECO:0000313" key="4">
    <source>
        <dbReference type="Proteomes" id="UP001329313"/>
    </source>
</evidence>
<dbReference type="CDD" id="cd11614">
    <property type="entry name" value="SAF_CpaB_FlgA_like"/>
    <property type="match status" value="1"/>
</dbReference>
<keyword evidence="1" id="KW-0472">Membrane</keyword>
<keyword evidence="4" id="KW-1185">Reference proteome</keyword>
<sequence length="208" mass="20559">MDAEHSVRARPRVFWSDARFFVGLGLVVLSVAGVWATIAAARTTTPVLAASRTIVAGERIAEADLRVVDVSLGVASDRYLAGGELGPGAVAARTIPRGELIATEAVTDAAASATASVVVTTSTKVPASVGAGGVVELWSAPPLEDGGFGTPAILVPDATVVRVDADQGVLASAGASTELVIPRADVAAVLAAVSSGAALSVVPSGVPG</sequence>
<evidence type="ECO:0000256" key="1">
    <source>
        <dbReference type="SAM" id="Phobius"/>
    </source>
</evidence>
<dbReference type="InterPro" id="IPR013974">
    <property type="entry name" value="SAF"/>
</dbReference>
<keyword evidence="1" id="KW-0812">Transmembrane</keyword>
<dbReference type="Proteomes" id="UP001329313">
    <property type="component" value="Chromosome"/>
</dbReference>
<name>A0AAU0ME94_9MICO</name>
<dbReference type="KEGG" id="mliy:RYJ27_08585"/>
<proteinExistence type="predicted"/>
<protein>
    <submittedName>
        <fullName evidence="3">SAF domain-containing protein</fullName>
    </submittedName>
</protein>
<dbReference type="RefSeq" id="WP_330169907.1">
    <property type="nucleotide sequence ID" value="NZ_CP137080.1"/>
</dbReference>
<dbReference type="EMBL" id="CP137080">
    <property type="protein sequence ID" value="WOQ68766.1"/>
    <property type="molecule type" value="Genomic_DNA"/>
</dbReference>
<organism evidence="3 4">
    <name type="scientific">Microbacterium limosum</name>
    <dbReference type="NCBI Taxonomy" id="3079935"/>
    <lineage>
        <taxon>Bacteria</taxon>
        <taxon>Bacillati</taxon>
        <taxon>Actinomycetota</taxon>
        <taxon>Actinomycetes</taxon>
        <taxon>Micrococcales</taxon>
        <taxon>Microbacteriaceae</taxon>
        <taxon>Microbacterium</taxon>
    </lineage>
</organism>
<feature type="transmembrane region" description="Helical" evidence="1">
    <location>
        <begin position="20"/>
        <end position="41"/>
    </location>
</feature>
<evidence type="ECO:0000259" key="2">
    <source>
        <dbReference type="SMART" id="SM00858"/>
    </source>
</evidence>
<accession>A0AAU0ME94</accession>
<dbReference type="AlphaFoldDB" id="A0AAU0ME94"/>
<feature type="domain" description="SAF" evidence="2">
    <location>
        <begin position="45"/>
        <end position="107"/>
    </location>
</feature>
<dbReference type="Pfam" id="PF08666">
    <property type="entry name" value="SAF"/>
    <property type="match status" value="1"/>
</dbReference>
<keyword evidence="1" id="KW-1133">Transmembrane helix</keyword>
<dbReference type="SMART" id="SM00858">
    <property type="entry name" value="SAF"/>
    <property type="match status" value="1"/>
</dbReference>